<sequence>MAEITLHGTPIHTCGELPAVGASAPSFRLADGELQEHRLEDYRGRPLLLNIVPSLDTSVCSASAQRFDRMAQEHAGTLFLTVSADLPFAQQRFCEGAGIGNVLTLSTLRDGDFARHYGVRIEDGPMEGLCARAVVLIDAQGRIAYTQLVPEIAQEPDYDDVERAL</sequence>
<evidence type="ECO:0000256" key="2">
    <source>
        <dbReference type="ARBA" id="ARBA00022862"/>
    </source>
</evidence>
<dbReference type="InterPro" id="IPR013766">
    <property type="entry name" value="Thioredoxin_domain"/>
</dbReference>
<organism evidence="7 8">
    <name type="scientific">Halorhodospira neutriphila</name>
    <dbReference type="NCBI Taxonomy" id="168379"/>
    <lineage>
        <taxon>Bacteria</taxon>
        <taxon>Pseudomonadati</taxon>
        <taxon>Pseudomonadota</taxon>
        <taxon>Gammaproteobacteria</taxon>
        <taxon>Chromatiales</taxon>
        <taxon>Ectothiorhodospiraceae</taxon>
        <taxon>Halorhodospira</taxon>
    </lineage>
</organism>
<dbReference type="RefSeq" id="WP_200257092.1">
    <property type="nucleotide sequence ID" value="NZ_NRSH01000029.1"/>
</dbReference>
<dbReference type="EMBL" id="NRSH01000029">
    <property type="protein sequence ID" value="MBK1726222.1"/>
    <property type="molecule type" value="Genomic_DNA"/>
</dbReference>
<dbReference type="GO" id="GO:0004601">
    <property type="term" value="F:peroxidase activity"/>
    <property type="evidence" value="ECO:0007669"/>
    <property type="project" value="UniProtKB-KW"/>
</dbReference>
<evidence type="ECO:0000256" key="4">
    <source>
        <dbReference type="ARBA" id="ARBA00023157"/>
    </source>
</evidence>
<accession>A0ABS1E505</accession>
<evidence type="ECO:0000256" key="5">
    <source>
        <dbReference type="ARBA" id="ARBA00023284"/>
    </source>
</evidence>
<evidence type="ECO:0000256" key="3">
    <source>
        <dbReference type="ARBA" id="ARBA00023002"/>
    </source>
</evidence>
<comment type="caution">
    <text evidence="7">The sequence shown here is derived from an EMBL/GenBank/DDBJ whole genome shotgun (WGS) entry which is preliminary data.</text>
</comment>
<dbReference type="PROSITE" id="PS51352">
    <property type="entry name" value="THIOREDOXIN_2"/>
    <property type="match status" value="1"/>
</dbReference>
<keyword evidence="2" id="KW-0049">Antioxidant</keyword>
<dbReference type="NCBIfam" id="NF001808">
    <property type="entry name" value="PRK00522.1"/>
    <property type="match status" value="1"/>
</dbReference>
<dbReference type="PANTHER" id="PTHR43110:SF1">
    <property type="entry name" value="THIOL PEROXIDASE"/>
    <property type="match status" value="1"/>
</dbReference>
<dbReference type="Gene3D" id="3.40.30.10">
    <property type="entry name" value="Glutaredoxin"/>
    <property type="match status" value="1"/>
</dbReference>
<keyword evidence="4" id="KW-1015">Disulfide bond</keyword>
<dbReference type="PANTHER" id="PTHR43110">
    <property type="entry name" value="THIOL PEROXIDASE"/>
    <property type="match status" value="1"/>
</dbReference>
<evidence type="ECO:0000313" key="7">
    <source>
        <dbReference type="EMBL" id="MBK1726222.1"/>
    </source>
</evidence>
<name>A0ABS1E505_9GAMM</name>
<evidence type="ECO:0000259" key="6">
    <source>
        <dbReference type="PROSITE" id="PS51352"/>
    </source>
</evidence>
<protein>
    <submittedName>
        <fullName evidence="7">Lipid hydroperoxide peroxidase</fullName>
    </submittedName>
</protein>
<dbReference type="PROSITE" id="PS01265">
    <property type="entry name" value="TPX"/>
    <property type="match status" value="1"/>
</dbReference>
<proteinExistence type="predicted"/>
<gene>
    <name evidence="7" type="ORF">CKO13_04115</name>
</gene>
<dbReference type="InterPro" id="IPR036249">
    <property type="entry name" value="Thioredoxin-like_sf"/>
</dbReference>
<dbReference type="InterPro" id="IPR002065">
    <property type="entry name" value="TPX"/>
</dbReference>
<keyword evidence="1 7" id="KW-0575">Peroxidase</keyword>
<keyword evidence="3" id="KW-0560">Oxidoreductase</keyword>
<reference evidence="7 8" key="1">
    <citation type="journal article" date="2020" name="Microorganisms">
        <title>Osmotic Adaptation and Compatible Solute Biosynthesis of Phototrophic Bacteria as Revealed from Genome Analyses.</title>
        <authorList>
            <person name="Imhoff J.F."/>
            <person name="Rahn T."/>
            <person name="Kunzel S."/>
            <person name="Keller A."/>
            <person name="Neulinger S.C."/>
        </authorList>
    </citation>
    <scope>NUCLEOTIDE SEQUENCE [LARGE SCALE GENOMIC DNA]</scope>
    <source>
        <strain evidence="7 8">DSM 15116</strain>
    </source>
</reference>
<evidence type="ECO:0000256" key="1">
    <source>
        <dbReference type="ARBA" id="ARBA00022559"/>
    </source>
</evidence>
<dbReference type="CDD" id="cd03014">
    <property type="entry name" value="PRX_Atyp2cys"/>
    <property type="match status" value="1"/>
</dbReference>
<dbReference type="InterPro" id="IPR013740">
    <property type="entry name" value="Redoxin"/>
</dbReference>
<evidence type="ECO:0000313" key="8">
    <source>
        <dbReference type="Proteomes" id="UP000738126"/>
    </source>
</evidence>
<dbReference type="SUPFAM" id="SSF52833">
    <property type="entry name" value="Thioredoxin-like"/>
    <property type="match status" value="1"/>
</dbReference>
<keyword evidence="8" id="KW-1185">Reference proteome</keyword>
<dbReference type="Proteomes" id="UP000738126">
    <property type="component" value="Unassembled WGS sequence"/>
</dbReference>
<feature type="domain" description="Thioredoxin" evidence="6">
    <location>
        <begin position="18"/>
        <end position="165"/>
    </location>
</feature>
<dbReference type="InterPro" id="IPR050455">
    <property type="entry name" value="Tpx_Peroxidase_subfamily"/>
</dbReference>
<dbReference type="InterPro" id="IPR018219">
    <property type="entry name" value="Tpx_CS"/>
</dbReference>
<dbReference type="Pfam" id="PF08534">
    <property type="entry name" value="Redoxin"/>
    <property type="match status" value="1"/>
</dbReference>
<keyword evidence="5" id="KW-0676">Redox-active center</keyword>